<dbReference type="Gene3D" id="3.20.20.80">
    <property type="entry name" value="Glycosidases"/>
    <property type="match status" value="1"/>
</dbReference>
<keyword evidence="7" id="KW-1185">Reference proteome</keyword>
<dbReference type="SUPFAM" id="SSF51445">
    <property type="entry name" value="(Trans)glycosidases"/>
    <property type="match status" value="1"/>
</dbReference>
<name>A0ABQ1UPC1_9NOCA</name>
<accession>A0ABQ1UPC1</accession>
<dbReference type="RefSeq" id="WP_188488989.1">
    <property type="nucleotide sequence ID" value="NZ_BMCS01000001.1"/>
</dbReference>
<protein>
    <recommendedName>
        <fullName evidence="5">Glycoside hydrolase family 5 domain-containing protein</fullName>
    </recommendedName>
</protein>
<reference evidence="7" key="1">
    <citation type="journal article" date="2019" name="Int. J. Syst. Evol. Microbiol.">
        <title>The Global Catalogue of Microorganisms (GCM) 10K type strain sequencing project: providing services to taxonomists for standard genome sequencing and annotation.</title>
        <authorList>
            <consortium name="The Broad Institute Genomics Platform"/>
            <consortium name="The Broad Institute Genome Sequencing Center for Infectious Disease"/>
            <person name="Wu L."/>
            <person name="Ma J."/>
        </authorList>
    </citation>
    <scope>NUCLEOTIDE SEQUENCE [LARGE SCALE GENOMIC DNA]</scope>
    <source>
        <strain evidence="7">CCM 7855</strain>
    </source>
</reference>
<dbReference type="PANTHER" id="PTHR12631">
    <property type="entry name" value="ALPHA-L-IDURONIDASE"/>
    <property type="match status" value="1"/>
</dbReference>
<dbReference type="Pfam" id="PF00150">
    <property type="entry name" value="Cellulase"/>
    <property type="match status" value="1"/>
</dbReference>
<evidence type="ECO:0000256" key="2">
    <source>
        <dbReference type="ARBA" id="ARBA00023295"/>
    </source>
</evidence>
<evidence type="ECO:0000313" key="6">
    <source>
        <dbReference type="EMBL" id="GGF23000.1"/>
    </source>
</evidence>
<evidence type="ECO:0000313" key="7">
    <source>
        <dbReference type="Proteomes" id="UP000632454"/>
    </source>
</evidence>
<keyword evidence="1 3" id="KW-0378">Hydrolase</keyword>
<keyword evidence="4" id="KW-0732">Signal</keyword>
<feature type="signal peptide" evidence="4">
    <location>
        <begin position="1"/>
        <end position="23"/>
    </location>
</feature>
<dbReference type="InterPro" id="IPR001547">
    <property type="entry name" value="Glyco_hydro_5"/>
</dbReference>
<comment type="similarity">
    <text evidence="3">Belongs to the glycosyl hydrolase 5 (cellulase A) family.</text>
</comment>
<evidence type="ECO:0000256" key="4">
    <source>
        <dbReference type="SAM" id="SignalP"/>
    </source>
</evidence>
<organism evidence="6 7">
    <name type="scientific">Williamsia phyllosphaerae</name>
    <dbReference type="NCBI Taxonomy" id="885042"/>
    <lineage>
        <taxon>Bacteria</taxon>
        <taxon>Bacillati</taxon>
        <taxon>Actinomycetota</taxon>
        <taxon>Actinomycetes</taxon>
        <taxon>Mycobacteriales</taxon>
        <taxon>Nocardiaceae</taxon>
        <taxon>Williamsia</taxon>
    </lineage>
</organism>
<proteinExistence type="inferred from homology"/>
<evidence type="ECO:0000259" key="5">
    <source>
        <dbReference type="Pfam" id="PF00150"/>
    </source>
</evidence>
<evidence type="ECO:0000256" key="1">
    <source>
        <dbReference type="ARBA" id="ARBA00022801"/>
    </source>
</evidence>
<dbReference type="Proteomes" id="UP000632454">
    <property type="component" value="Unassembled WGS sequence"/>
</dbReference>
<feature type="domain" description="Glycoside hydrolase family 5" evidence="5">
    <location>
        <begin position="55"/>
        <end position="274"/>
    </location>
</feature>
<sequence length="342" mass="36283">MRARLGCIAVVFGLSVVFAPACAAAPAAQPSTLGVASIATLADRTPAGYRTEAAAIRAVHARWIRIVVNWNELEPAPGQFAWARIDGAVEAARASGLSVLALLAGPAPPWAAVPPYSASSIPADNTVAAASASVIARRYGSRIAAWEVWNEPNLATSWTTPDPVAYARYFRAVAAALHAASPGTTVLLGGLSTNPGGYPIGDFVDATVRTLGGRGFDGVALHPYTFPYPPTADPLRREQSVPAVRGILDRAGRRDAKIWVTEFGQPTGDSFAGVSEAKQADFIASGLTFFRSQPRMGPIFLFTSRDWSTDPTNSELNFGLYRFDWSPKEIARRLMAQAPSDG</sequence>
<keyword evidence="2 3" id="KW-0326">Glycosidase</keyword>
<dbReference type="InterPro" id="IPR051923">
    <property type="entry name" value="Glycosyl_Hydrolase_39"/>
</dbReference>
<feature type="chain" id="PRO_5046807983" description="Glycoside hydrolase family 5 domain-containing protein" evidence="4">
    <location>
        <begin position="24"/>
        <end position="342"/>
    </location>
</feature>
<dbReference type="InterPro" id="IPR017853">
    <property type="entry name" value="GH"/>
</dbReference>
<dbReference type="PANTHER" id="PTHR12631:SF10">
    <property type="entry name" value="BETA-XYLOSIDASE-LIKE PROTEIN-RELATED"/>
    <property type="match status" value="1"/>
</dbReference>
<comment type="caution">
    <text evidence="6">The sequence shown here is derived from an EMBL/GenBank/DDBJ whole genome shotgun (WGS) entry which is preliminary data.</text>
</comment>
<dbReference type="EMBL" id="BMCS01000001">
    <property type="protein sequence ID" value="GGF23000.1"/>
    <property type="molecule type" value="Genomic_DNA"/>
</dbReference>
<evidence type="ECO:0000256" key="3">
    <source>
        <dbReference type="RuleBase" id="RU361153"/>
    </source>
</evidence>
<gene>
    <name evidence="6" type="ORF">GCM10007298_18670</name>
</gene>